<protein>
    <submittedName>
        <fullName evidence="2">Uncharacterized protein</fullName>
    </submittedName>
</protein>
<evidence type="ECO:0000256" key="1">
    <source>
        <dbReference type="SAM" id="Phobius"/>
    </source>
</evidence>
<proteinExistence type="predicted"/>
<accession>A0ABP5TUM1</accession>
<gene>
    <name evidence="2" type="ORF">GCM10009854_47170</name>
</gene>
<comment type="caution">
    <text evidence="2">The sequence shown here is derived from an EMBL/GenBank/DDBJ whole genome shotgun (WGS) entry which is preliminary data.</text>
</comment>
<reference evidence="3" key="1">
    <citation type="journal article" date="2019" name="Int. J. Syst. Evol. Microbiol.">
        <title>The Global Catalogue of Microorganisms (GCM) 10K type strain sequencing project: providing services to taxonomists for standard genome sequencing and annotation.</title>
        <authorList>
            <consortium name="The Broad Institute Genomics Platform"/>
            <consortium name="The Broad Institute Genome Sequencing Center for Infectious Disease"/>
            <person name="Wu L."/>
            <person name="Ma J."/>
        </authorList>
    </citation>
    <scope>NUCLEOTIDE SEQUENCE [LARGE SCALE GENOMIC DNA]</scope>
    <source>
        <strain evidence="3">JCM 16221</strain>
    </source>
</reference>
<keyword evidence="1" id="KW-0472">Membrane</keyword>
<sequence length="95" mass="10028">MVNLQLHFVIGGRLSYLGHGLAVILGFIGAKPHVEALHGSHIEEIKRGAPHIGIATSLGFIVLTLAVPAVASLLRSRNRKAAGTASRKVPLPPNR</sequence>
<dbReference type="Proteomes" id="UP001501218">
    <property type="component" value="Unassembled WGS sequence"/>
</dbReference>
<keyword evidence="1" id="KW-0812">Transmembrane</keyword>
<organism evidence="2 3">
    <name type="scientific">Saccharopolyspora halophila</name>
    <dbReference type="NCBI Taxonomy" id="405551"/>
    <lineage>
        <taxon>Bacteria</taxon>
        <taxon>Bacillati</taxon>
        <taxon>Actinomycetota</taxon>
        <taxon>Actinomycetes</taxon>
        <taxon>Pseudonocardiales</taxon>
        <taxon>Pseudonocardiaceae</taxon>
        <taxon>Saccharopolyspora</taxon>
    </lineage>
</organism>
<evidence type="ECO:0000313" key="2">
    <source>
        <dbReference type="EMBL" id="GAA2362151.1"/>
    </source>
</evidence>
<name>A0ABP5TUM1_9PSEU</name>
<keyword evidence="1" id="KW-1133">Transmembrane helix</keyword>
<keyword evidence="3" id="KW-1185">Reference proteome</keyword>
<feature type="transmembrane region" description="Helical" evidence="1">
    <location>
        <begin position="12"/>
        <end position="30"/>
    </location>
</feature>
<dbReference type="RefSeq" id="WP_344137221.1">
    <property type="nucleotide sequence ID" value="NZ_BAAARA010000023.1"/>
</dbReference>
<dbReference type="EMBL" id="BAAARA010000023">
    <property type="protein sequence ID" value="GAA2362151.1"/>
    <property type="molecule type" value="Genomic_DNA"/>
</dbReference>
<feature type="transmembrane region" description="Helical" evidence="1">
    <location>
        <begin position="50"/>
        <end position="74"/>
    </location>
</feature>
<evidence type="ECO:0000313" key="3">
    <source>
        <dbReference type="Proteomes" id="UP001501218"/>
    </source>
</evidence>